<sequence length="207" mass="22887">MKKVIFTVVLIVLSLTLNAQNDKGDFQLGANVGLSMVSVSEITGQNGTDPRFTANVALSGEYFLSEMWGIKTKLIYDNKGWADGFIFNEDTNVNTTTDFKLSYLTIPVMANIHFGSNYNWYVNFGPYVGLLLNVEDTALGMDLTDSFKSTDFGLAYGAGYQFVAGETVKLFIELEFQTGFIDVFEINEGNAITNSRVSFNFGALFNL</sequence>
<feature type="signal peptide" evidence="1">
    <location>
        <begin position="1"/>
        <end position="19"/>
    </location>
</feature>
<evidence type="ECO:0000313" key="3">
    <source>
        <dbReference type="EMBL" id="MCA0131654.1"/>
    </source>
</evidence>
<dbReference type="RefSeq" id="WP_224526023.1">
    <property type="nucleotide sequence ID" value="NZ_JAIUJR010000002.1"/>
</dbReference>
<dbReference type="EMBL" id="JAIUJR010000002">
    <property type="protein sequence ID" value="MCA0131654.1"/>
    <property type="molecule type" value="Genomic_DNA"/>
</dbReference>
<feature type="chain" id="PRO_5046112031" evidence="1">
    <location>
        <begin position="20"/>
        <end position="207"/>
    </location>
</feature>
<proteinExistence type="predicted"/>
<protein>
    <submittedName>
        <fullName evidence="3">PorT family protein</fullName>
    </submittedName>
</protein>
<keyword evidence="1" id="KW-0732">Signal</keyword>
<evidence type="ECO:0000313" key="4">
    <source>
        <dbReference type="Proteomes" id="UP001198901"/>
    </source>
</evidence>
<gene>
    <name evidence="3" type="ORF">LBU54_03590</name>
</gene>
<reference evidence="4" key="1">
    <citation type="submission" date="2023-07" db="EMBL/GenBank/DDBJ databases">
        <authorList>
            <person name="Yue Y."/>
        </authorList>
    </citation>
    <scope>NUCLEOTIDE SEQUENCE [LARGE SCALE GENOMIC DNA]</scope>
    <source>
        <strain evidence="4">D23</strain>
    </source>
</reference>
<dbReference type="Gene3D" id="2.40.160.20">
    <property type="match status" value="1"/>
</dbReference>
<evidence type="ECO:0000259" key="2">
    <source>
        <dbReference type="Pfam" id="PF13568"/>
    </source>
</evidence>
<dbReference type="Proteomes" id="UP001198901">
    <property type="component" value="Unassembled WGS sequence"/>
</dbReference>
<dbReference type="SUPFAM" id="SSF56925">
    <property type="entry name" value="OMPA-like"/>
    <property type="match status" value="1"/>
</dbReference>
<dbReference type="InterPro" id="IPR025665">
    <property type="entry name" value="Beta-barrel_OMP_2"/>
</dbReference>
<evidence type="ECO:0000256" key="1">
    <source>
        <dbReference type="SAM" id="SignalP"/>
    </source>
</evidence>
<feature type="domain" description="Outer membrane protein beta-barrel" evidence="2">
    <location>
        <begin position="18"/>
        <end position="185"/>
    </location>
</feature>
<name>A0ABS7XQ68_9FLAO</name>
<dbReference type="InterPro" id="IPR011250">
    <property type="entry name" value="OMP/PagP_B-barrel"/>
</dbReference>
<dbReference type="Pfam" id="PF13568">
    <property type="entry name" value="OMP_b-brl_2"/>
    <property type="match status" value="1"/>
</dbReference>
<comment type="caution">
    <text evidence="3">The sequence shown here is derived from an EMBL/GenBank/DDBJ whole genome shotgun (WGS) entry which is preliminary data.</text>
</comment>
<keyword evidence="4" id="KW-1185">Reference proteome</keyword>
<organism evidence="3 4">
    <name type="scientific">Winogradskyella alexanderae</name>
    <dbReference type="NCBI Taxonomy" id="2877123"/>
    <lineage>
        <taxon>Bacteria</taxon>
        <taxon>Pseudomonadati</taxon>
        <taxon>Bacteroidota</taxon>
        <taxon>Flavobacteriia</taxon>
        <taxon>Flavobacteriales</taxon>
        <taxon>Flavobacteriaceae</taxon>
        <taxon>Winogradskyella</taxon>
    </lineage>
</organism>
<accession>A0ABS7XQ68</accession>